<dbReference type="CDD" id="cd08249">
    <property type="entry name" value="enoyl_reductase_like"/>
    <property type="match status" value="1"/>
</dbReference>
<evidence type="ECO:0000259" key="1">
    <source>
        <dbReference type="SMART" id="SM00829"/>
    </source>
</evidence>
<reference evidence="2" key="1">
    <citation type="submission" date="2023-03" db="EMBL/GenBank/DDBJ databases">
        <title>Massive genome expansion in bonnet fungi (Mycena s.s.) driven by repeated elements and novel gene families across ecological guilds.</title>
        <authorList>
            <consortium name="Lawrence Berkeley National Laboratory"/>
            <person name="Harder C.B."/>
            <person name="Miyauchi S."/>
            <person name="Viragh M."/>
            <person name="Kuo A."/>
            <person name="Thoen E."/>
            <person name="Andreopoulos B."/>
            <person name="Lu D."/>
            <person name="Skrede I."/>
            <person name="Drula E."/>
            <person name="Henrissat B."/>
            <person name="Morin E."/>
            <person name="Kohler A."/>
            <person name="Barry K."/>
            <person name="LaButti K."/>
            <person name="Morin E."/>
            <person name="Salamov A."/>
            <person name="Lipzen A."/>
            <person name="Mereny Z."/>
            <person name="Hegedus B."/>
            <person name="Baldrian P."/>
            <person name="Stursova M."/>
            <person name="Weitz H."/>
            <person name="Taylor A."/>
            <person name="Grigoriev I.V."/>
            <person name="Nagy L.G."/>
            <person name="Martin F."/>
            <person name="Kauserud H."/>
        </authorList>
    </citation>
    <scope>NUCLEOTIDE SEQUENCE</scope>
    <source>
        <strain evidence="2">9284</strain>
    </source>
</reference>
<organism evidence="2 3">
    <name type="scientific">Roridomyces roridus</name>
    <dbReference type="NCBI Taxonomy" id="1738132"/>
    <lineage>
        <taxon>Eukaryota</taxon>
        <taxon>Fungi</taxon>
        <taxon>Dikarya</taxon>
        <taxon>Basidiomycota</taxon>
        <taxon>Agaricomycotina</taxon>
        <taxon>Agaricomycetes</taxon>
        <taxon>Agaricomycetidae</taxon>
        <taxon>Agaricales</taxon>
        <taxon>Marasmiineae</taxon>
        <taxon>Mycenaceae</taxon>
        <taxon>Roridomyces</taxon>
    </lineage>
</organism>
<dbReference type="InterPro" id="IPR047122">
    <property type="entry name" value="Trans-enoyl_RdTase-like"/>
</dbReference>
<gene>
    <name evidence="2" type="ORF">FB45DRAFT_1116954</name>
</gene>
<dbReference type="InterPro" id="IPR013154">
    <property type="entry name" value="ADH-like_N"/>
</dbReference>
<dbReference type="Proteomes" id="UP001221142">
    <property type="component" value="Unassembled WGS sequence"/>
</dbReference>
<dbReference type="InterPro" id="IPR020843">
    <property type="entry name" value="ER"/>
</dbReference>
<dbReference type="GO" id="GO:0016651">
    <property type="term" value="F:oxidoreductase activity, acting on NAD(P)H"/>
    <property type="evidence" value="ECO:0007669"/>
    <property type="project" value="InterPro"/>
</dbReference>
<dbReference type="AlphaFoldDB" id="A0AAD7FZ65"/>
<dbReference type="PANTHER" id="PTHR45348:SF2">
    <property type="entry name" value="ZINC-TYPE ALCOHOL DEHYDROGENASE-LIKE PROTEIN C2E1P3.01"/>
    <property type="match status" value="1"/>
</dbReference>
<name>A0AAD7FZ65_9AGAR</name>
<dbReference type="SUPFAM" id="SSF50129">
    <property type="entry name" value="GroES-like"/>
    <property type="match status" value="1"/>
</dbReference>
<dbReference type="InterPro" id="IPR013149">
    <property type="entry name" value="ADH-like_C"/>
</dbReference>
<dbReference type="InterPro" id="IPR011032">
    <property type="entry name" value="GroES-like_sf"/>
</dbReference>
<sequence>MPTQKALVLAEEFGQFVVVDNWPMPPTPGPGQVLIKVKATALNPVDWKMRQSGLLVQEYPIVSGWDFSGDVEVVGEGVEGLGKGDRVVALGFPPTGFSGFQQYTLMPADLVCKIPDSLDYAEAASIPLGYASAAIGLLAASPTGAGIDPTCALDGVSFAGQPAFVFGGSSSVGQFAIQMLRTLSFSPIITYASSKHTEFLKSLGATHVIARSAVRSADVPAAVRKLAGGAPFKIAYDAISEGGTVVAILAPVKDRGDVDGKKLIYIVASPHIHREFGVRMVKLLAKQLEEGVIQPNRIEKLSGGLAGIVDGLARMENNAVSGVKLVVFPQETA</sequence>
<dbReference type="Gene3D" id="3.40.50.720">
    <property type="entry name" value="NAD(P)-binding Rossmann-like Domain"/>
    <property type="match status" value="1"/>
</dbReference>
<dbReference type="SUPFAM" id="SSF51735">
    <property type="entry name" value="NAD(P)-binding Rossmann-fold domains"/>
    <property type="match status" value="1"/>
</dbReference>
<comment type="caution">
    <text evidence="2">The sequence shown here is derived from an EMBL/GenBank/DDBJ whole genome shotgun (WGS) entry which is preliminary data.</text>
</comment>
<feature type="domain" description="Enoyl reductase (ER)" evidence="1">
    <location>
        <begin position="14"/>
        <end position="327"/>
    </location>
</feature>
<dbReference type="Pfam" id="PF08240">
    <property type="entry name" value="ADH_N"/>
    <property type="match status" value="1"/>
</dbReference>
<keyword evidence="3" id="KW-1185">Reference proteome</keyword>
<proteinExistence type="predicted"/>
<protein>
    <submittedName>
        <fullName evidence="2">GroES-like protein</fullName>
    </submittedName>
</protein>
<accession>A0AAD7FZ65</accession>
<evidence type="ECO:0000313" key="2">
    <source>
        <dbReference type="EMBL" id="KAJ7644973.1"/>
    </source>
</evidence>
<dbReference type="Gene3D" id="3.90.180.10">
    <property type="entry name" value="Medium-chain alcohol dehydrogenases, catalytic domain"/>
    <property type="match status" value="1"/>
</dbReference>
<dbReference type="Pfam" id="PF00107">
    <property type="entry name" value="ADH_zinc_N"/>
    <property type="match status" value="1"/>
</dbReference>
<dbReference type="EMBL" id="JARKIF010000003">
    <property type="protein sequence ID" value="KAJ7644973.1"/>
    <property type="molecule type" value="Genomic_DNA"/>
</dbReference>
<evidence type="ECO:0000313" key="3">
    <source>
        <dbReference type="Proteomes" id="UP001221142"/>
    </source>
</evidence>
<dbReference type="SMART" id="SM00829">
    <property type="entry name" value="PKS_ER"/>
    <property type="match status" value="1"/>
</dbReference>
<dbReference type="PANTHER" id="PTHR45348">
    <property type="entry name" value="HYPOTHETICAL OXIDOREDUCTASE (EUROFUNG)"/>
    <property type="match status" value="1"/>
</dbReference>
<dbReference type="InterPro" id="IPR036291">
    <property type="entry name" value="NAD(P)-bd_dom_sf"/>
</dbReference>